<name>A0A387B941_9MICO</name>
<dbReference type="OrthoDB" id="5196645at2"/>
<feature type="compositionally biased region" description="Low complexity" evidence="1">
    <location>
        <begin position="318"/>
        <end position="335"/>
    </location>
</feature>
<gene>
    <name evidence="3" type="ORF">D7I47_11900</name>
</gene>
<dbReference type="EMBL" id="CP032630">
    <property type="protein sequence ID" value="AYF98887.1"/>
    <property type="molecule type" value="Genomic_DNA"/>
</dbReference>
<evidence type="ECO:0000313" key="3">
    <source>
        <dbReference type="EMBL" id="AYF98887.1"/>
    </source>
</evidence>
<feature type="region of interest" description="Disordered" evidence="1">
    <location>
        <begin position="1"/>
        <end position="31"/>
    </location>
</feature>
<evidence type="ECO:0000313" key="4">
    <source>
        <dbReference type="Proteomes" id="UP000278886"/>
    </source>
</evidence>
<evidence type="ECO:0000259" key="2">
    <source>
        <dbReference type="Pfam" id="PF10708"/>
    </source>
</evidence>
<evidence type="ECO:0000256" key="1">
    <source>
        <dbReference type="SAM" id="MobiDB-lite"/>
    </source>
</evidence>
<organism evidence="3 4">
    <name type="scientific">Protaetiibacter intestinalis</name>
    <dbReference type="NCBI Taxonomy" id="2419774"/>
    <lineage>
        <taxon>Bacteria</taxon>
        <taxon>Bacillati</taxon>
        <taxon>Actinomycetota</taxon>
        <taxon>Actinomycetes</taxon>
        <taxon>Micrococcales</taxon>
        <taxon>Microbacteriaceae</taxon>
        <taxon>Protaetiibacter</taxon>
    </lineage>
</organism>
<dbReference type="KEGG" id="lyd:D7I47_11900"/>
<accession>A0A387B941</accession>
<dbReference type="Proteomes" id="UP000278886">
    <property type="component" value="Chromosome"/>
</dbReference>
<reference evidence="4" key="1">
    <citation type="submission" date="2018-09" db="EMBL/GenBank/DDBJ databases">
        <title>Genome sequencing of strain 2DFWR-13.</title>
        <authorList>
            <person name="Heo J."/>
            <person name="Kim S.-J."/>
            <person name="Kwon S.-W."/>
        </authorList>
    </citation>
    <scope>NUCLEOTIDE SEQUENCE [LARGE SCALE GENOMIC DNA]</scope>
    <source>
        <strain evidence="4">2DFWR-13</strain>
    </source>
</reference>
<proteinExistence type="predicted"/>
<protein>
    <submittedName>
        <fullName evidence="3">DUF2510 domain-containing protein</fullName>
    </submittedName>
</protein>
<dbReference type="Pfam" id="PF10708">
    <property type="entry name" value="DUF2510"/>
    <property type="match status" value="1"/>
</dbReference>
<keyword evidence="4" id="KW-1185">Reference proteome</keyword>
<feature type="domain" description="DUF2510" evidence="2">
    <location>
        <begin position="67"/>
        <end position="100"/>
    </location>
</feature>
<dbReference type="AlphaFoldDB" id="A0A387B941"/>
<sequence length="355" mass="34838">MRGTRRRERFRPGGRAPHAVYPIAGGPPNGDLVRARGGPRLLASSQRGGCCSRGRELVSLSAAAPVAAWYPDPTDADLLRWWDGLGWTSHTRPRPAQPPASLPMPDPATAYIPEAPPTAAPVNVEPMAGVAPPSAQPAPDPSQIAAALAAAPAPAAGTAGIAAVPSPTSAFPAEAPPAAPPAPPVAAAPVEDNQSVAAARAAFAAAQAEKAAAAAAAAAQAAVEAAAGVASVSAPVATPSEASIAPAETLAAPAAAPASPAAGGGEDQFTSVAQARAAFAAKRAAAAEAKVEAPAEAAPSVLAPAPASTDDARPVSVAAARAAAAKAKAEAAAQATSDDQQVDEHGRKWHLPKFN</sequence>
<dbReference type="InterPro" id="IPR018929">
    <property type="entry name" value="DUF2510"/>
</dbReference>
<feature type="compositionally biased region" description="Low complexity" evidence="1">
    <location>
        <begin position="289"/>
        <end position="308"/>
    </location>
</feature>
<feature type="region of interest" description="Disordered" evidence="1">
    <location>
        <begin position="289"/>
        <end position="355"/>
    </location>
</feature>